<dbReference type="VEuPathDB" id="TriTrypDB:BSAL_23415"/>
<proteinExistence type="predicted"/>
<keyword evidence="2" id="KW-1185">Reference proteome</keyword>
<sequence length="208" mass="22015">MATESSSALNISLVGRMHRTVFVEGCNPNFYDELATLFAAKCGRIEARGMVGARYAVVFEQLNSISTAVALHGMVFIDMKSKLLIWAADKTPPTEAAQLALGGPAGGAEKPNAAASEARRARIEAFLSLGGGDSSAAATSDRAVQVVTAQERRLQMFKLCIRQVKALNVLVGFEKEKVDRELASLEVSTAATESIIAGLKEKKGVTAA</sequence>
<dbReference type="EMBL" id="CYKH01001770">
    <property type="protein sequence ID" value="CUG89788.1"/>
    <property type="molecule type" value="Genomic_DNA"/>
</dbReference>
<dbReference type="OrthoDB" id="272601at2759"/>
<dbReference type="AlphaFoldDB" id="A0A0S4JIP0"/>
<dbReference type="OMA" id="HMLLKRC"/>
<evidence type="ECO:0000313" key="1">
    <source>
        <dbReference type="EMBL" id="CUG89788.1"/>
    </source>
</evidence>
<reference evidence="2" key="1">
    <citation type="submission" date="2015-09" db="EMBL/GenBank/DDBJ databases">
        <authorList>
            <consortium name="Pathogen Informatics"/>
        </authorList>
    </citation>
    <scope>NUCLEOTIDE SEQUENCE [LARGE SCALE GENOMIC DNA]</scope>
    <source>
        <strain evidence="2">Lake Konstanz</strain>
    </source>
</reference>
<name>A0A0S4JIP0_BODSA</name>
<organism evidence="1 2">
    <name type="scientific">Bodo saltans</name>
    <name type="common">Flagellated protozoan</name>
    <dbReference type="NCBI Taxonomy" id="75058"/>
    <lineage>
        <taxon>Eukaryota</taxon>
        <taxon>Discoba</taxon>
        <taxon>Euglenozoa</taxon>
        <taxon>Kinetoplastea</taxon>
        <taxon>Metakinetoplastina</taxon>
        <taxon>Eubodonida</taxon>
        <taxon>Bodonidae</taxon>
        <taxon>Bodo</taxon>
    </lineage>
</organism>
<accession>A0A0S4JIP0</accession>
<gene>
    <name evidence="1" type="ORF">BSAL_23415</name>
</gene>
<protein>
    <recommendedName>
        <fullName evidence="3">RRM domain-containing protein</fullName>
    </recommendedName>
</protein>
<dbReference type="Proteomes" id="UP000051952">
    <property type="component" value="Unassembled WGS sequence"/>
</dbReference>
<evidence type="ECO:0000313" key="2">
    <source>
        <dbReference type="Proteomes" id="UP000051952"/>
    </source>
</evidence>
<evidence type="ECO:0008006" key="3">
    <source>
        <dbReference type="Google" id="ProtNLM"/>
    </source>
</evidence>